<organism evidence="11 12">
    <name type="scientific">Acrobeloides nanus</name>
    <dbReference type="NCBI Taxonomy" id="290746"/>
    <lineage>
        <taxon>Eukaryota</taxon>
        <taxon>Metazoa</taxon>
        <taxon>Ecdysozoa</taxon>
        <taxon>Nematoda</taxon>
        <taxon>Chromadorea</taxon>
        <taxon>Rhabditida</taxon>
        <taxon>Tylenchina</taxon>
        <taxon>Cephalobomorpha</taxon>
        <taxon>Cephaloboidea</taxon>
        <taxon>Cephalobidae</taxon>
        <taxon>Acrobeloides</taxon>
    </lineage>
</organism>
<evidence type="ECO:0000256" key="7">
    <source>
        <dbReference type="ARBA" id="ARBA00023180"/>
    </source>
</evidence>
<evidence type="ECO:0000256" key="1">
    <source>
        <dbReference type="ARBA" id="ARBA00004651"/>
    </source>
</evidence>
<dbReference type="AlphaFoldDB" id="A0A914DY91"/>
<feature type="transmembrane region" description="Helical" evidence="9">
    <location>
        <begin position="629"/>
        <end position="649"/>
    </location>
</feature>
<feature type="region of interest" description="Disordered" evidence="8">
    <location>
        <begin position="304"/>
        <end position="328"/>
    </location>
</feature>
<keyword evidence="4 9" id="KW-0812">Transmembrane</keyword>
<feature type="transmembrane region" description="Helical" evidence="9">
    <location>
        <begin position="731"/>
        <end position="758"/>
    </location>
</feature>
<feature type="transmembrane region" description="Helical" evidence="9">
    <location>
        <begin position="701"/>
        <end position="725"/>
    </location>
</feature>
<evidence type="ECO:0000259" key="10">
    <source>
        <dbReference type="PROSITE" id="PS50156"/>
    </source>
</evidence>
<keyword evidence="5 9" id="KW-1133">Transmembrane helix</keyword>
<comment type="subcellular location">
    <subcellularLocation>
        <location evidence="1">Cell membrane</location>
        <topology evidence="1">Multi-pass membrane protein</topology>
    </subcellularLocation>
</comment>
<protein>
    <submittedName>
        <fullName evidence="12">SSD domain-containing protein</fullName>
    </submittedName>
</protein>
<dbReference type="FunFam" id="1.20.1640.10:FF:000013">
    <property type="entry name" value="PaTched Related family"/>
    <property type="match status" value="1"/>
</dbReference>
<dbReference type="GO" id="GO:0005886">
    <property type="term" value="C:plasma membrane"/>
    <property type="evidence" value="ECO:0007669"/>
    <property type="project" value="UniProtKB-SubCell"/>
</dbReference>
<evidence type="ECO:0000256" key="8">
    <source>
        <dbReference type="SAM" id="MobiDB-lite"/>
    </source>
</evidence>
<keyword evidence="11" id="KW-1185">Reference proteome</keyword>
<dbReference type="Gene3D" id="1.20.1640.10">
    <property type="entry name" value="Multidrug efflux transporter AcrB transmembrane domain"/>
    <property type="match status" value="2"/>
</dbReference>
<name>A0A914DY91_9BILA</name>
<evidence type="ECO:0000313" key="12">
    <source>
        <dbReference type="WBParaSite" id="ACRNAN_scaffold4437.g13211.t1"/>
    </source>
</evidence>
<proteinExistence type="inferred from homology"/>
<evidence type="ECO:0000256" key="3">
    <source>
        <dbReference type="ARBA" id="ARBA00022475"/>
    </source>
</evidence>
<dbReference type="PANTHER" id="PTHR10796">
    <property type="entry name" value="PATCHED-RELATED"/>
    <property type="match status" value="1"/>
</dbReference>
<dbReference type="Proteomes" id="UP000887540">
    <property type="component" value="Unplaced"/>
</dbReference>
<feature type="transmembrane region" description="Helical" evidence="9">
    <location>
        <begin position="147"/>
        <end position="169"/>
    </location>
</feature>
<keyword evidence="6 9" id="KW-0472">Membrane</keyword>
<dbReference type="GO" id="GO:0030659">
    <property type="term" value="C:cytoplasmic vesicle membrane"/>
    <property type="evidence" value="ECO:0007669"/>
    <property type="project" value="TreeGrafter"/>
</dbReference>
<dbReference type="Pfam" id="PF02460">
    <property type="entry name" value="Patched"/>
    <property type="match status" value="1"/>
</dbReference>
<dbReference type="InterPro" id="IPR000731">
    <property type="entry name" value="SSD"/>
</dbReference>
<dbReference type="WBParaSite" id="ACRNAN_scaffold4437.g13211.t1">
    <property type="protein sequence ID" value="ACRNAN_scaffold4437.g13211.t1"/>
    <property type="gene ID" value="ACRNAN_scaffold4437.g13211"/>
</dbReference>
<dbReference type="SUPFAM" id="SSF82866">
    <property type="entry name" value="Multidrug efflux transporter AcrB transmembrane domain"/>
    <property type="match status" value="2"/>
</dbReference>
<evidence type="ECO:0000313" key="11">
    <source>
        <dbReference type="Proteomes" id="UP000887540"/>
    </source>
</evidence>
<evidence type="ECO:0000256" key="6">
    <source>
        <dbReference type="ARBA" id="ARBA00023136"/>
    </source>
</evidence>
<dbReference type="PROSITE" id="PS50156">
    <property type="entry name" value="SSD"/>
    <property type="match status" value="1"/>
</dbReference>
<dbReference type="InterPro" id="IPR051697">
    <property type="entry name" value="Patched_domain-protein"/>
</dbReference>
<keyword evidence="7" id="KW-0325">Glycoprotein</keyword>
<dbReference type="GO" id="GO:0006897">
    <property type="term" value="P:endocytosis"/>
    <property type="evidence" value="ECO:0007669"/>
    <property type="project" value="TreeGrafter"/>
</dbReference>
<reference evidence="12" key="1">
    <citation type="submission" date="2022-11" db="UniProtKB">
        <authorList>
            <consortium name="WormBaseParasite"/>
        </authorList>
    </citation>
    <scope>IDENTIFICATION</scope>
</reference>
<evidence type="ECO:0000256" key="9">
    <source>
        <dbReference type="SAM" id="Phobius"/>
    </source>
</evidence>
<accession>A0A914DY91</accession>
<dbReference type="GO" id="GO:0018996">
    <property type="term" value="P:molting cycle, collagen and cuticulin-based cuticle"/>
    <property type="evidence" value="ECO:0007669"/>
    <property type="project" value="TreeGrafter"/>
</dbReference>
<feature type="transmembrane region" description="Helical" evidence="9">
    <location>
        <begin position="175"/>
        <end position="195"/>
    </location>
</feature>
<sequence length="767" mass="86906">MTQVGKVIDLTFPKGGNKDTPAYLGTVLGDIMLNNTDKTVLEAKVTMLFYFLKQESSTVLPYSTDFEYAVEKFMLHGFESDLITVSFAHYQSLEDGLHQNAQRFLPNFVLSFTALSLFCLGCSFVLKHNRRSRIDWIRSKPYIACAGLLNTLMSLIAGFGLMMILGMPYNVINSIIPFVLIAIGIDDMFIMNASWDQTDRSLPIETRMQEMMSDAGVAVSITNITDILSFAIGCITSLPGIFFFSSYAFTAVTFCYLFQLTYFAGFMAIMGKVEAEKRHCMFFYKMDNNEVKKKKNIVFSVQPQQVSKKMEAEPTKQAPEESSSNPDEPKIKFIQSIYVAGNELDRPGTIFHKSIPTNSKVAKKLSKQQSLPQPNRKAVNFVHRFFAEKFAPFILNDYVRATVVVVYIVYAVVAWVGCMNFKEGLQPSNLVTANHYLAKYFADLKAFWQFGPQLHVAVRNPPNLTDSVEREKLMALVRAFENTQYSMGREGTVFFFLEYINYLDQLNAELENTDRIWHTKLRSWLKYTGASNNWDSDIVYNETTNEFKAFRFQIAIKNILETSDHKKATAMFREIADSQPFNVEVYHEMFPFADQYLMILPSTIQNVVLALVCMIAIAFLLIPSLPSAFLIVIAILSIDIGVFGYMTWWGVNLDAVSMISLIMSIGFAVDLCAHIVYAFISAEGSNERERVIGALEHLGWPIFQGATSTIVGVSVLYSVNAYIILTFFKTIWLTMFLGMVHGLIFLPVFLSFIPISFFRLTKEQLGL</sequence>
<feature type="transmembrane region" description="Helical" evidence="9">
    <location>
        <begin position="247"/>
        <end position="269"/>
    </location>
</feature>
<feature type="transmembrane region" description="Helical" evidence="9">
    <location>
        <begin position="104"/>
        <end position="126"/>
    </location>
</feature>
<feature type="transmembrane region" description="Helical" evidence="9">
    <location>
        <begin position="216"/>
        <end position="241"/>
    </location>
</feature>
<evidence type="ECO:0000256" key="5">
    <source>
        <dbReference type="ARBA" id="ARBA00022989"/>
    </source>
</evidence>
<evidence type="ECO:0000256" key="4">
    <source>
        <dbReference type="ARBA" id="ARBA00022692"/>
    </source>
</evidence>
<feature type="transmembrane region" description="Helical" evidence="9">
    <location>
        <begin position="596"/>
        <end position="622"/>
    </location>
</feature>
<keyword evidence="3" id="KW-1003">Cell membrane</keyword>
<feature type="domain" description="SSD" evidence="10">
    <location>
        <begin position="133"/>
        <end position="269"/>
    </location>
</feature>
<evidence type="ECO:0000256" key="2">
    <source>
        <dbReference type="ARBA" id="ARBA00005585"/>
    </source>
</evidence>
<dbReference type="InterPro" id="IPR003392">
    <property type="entry name" value="PTHD_SSD"/>
</dbReference>
<comment type="similarity">
    <text evidence="2">Belongs to the patched family.</text>
</comment>
<feature type="transmembrane region" description="Helical" evidence="9">
    <location>
        <begin position="655"/>
        <end position="680"/>
    </location>
</feature>
<dbReference type="PANTHER" id="PTHR10796:SF193">
    <property type="entry name" value="SSD DOMAIN-CONTAINING PROTEIN"/>
    <property type="match status" value="1"/>
</dbReference>
<feature type="transmembrane region" description="Helical" evidence="9">
    <location>
        <begin position="398"/>
        <end position="417"/>
    </location>
</feature>